<dbReference type="GO" id="GO:0015074">
    <property type="term" value="P:DNA integration"/>
    <property type="evidence" value="ECO:0007669"/>
    <property type="project" value="InterPro"/>
</dbReference>
<name>Q8X972_ECO57</name>
<evidence type="ECO:0000313" key="3">
    <source>
        <dbReference type="EMBL" id="AAG57756.1"/>
    </source>
</evidence>
<dbReference type="InterPro" id="IPR011010">
    <property type="entry name" value="DNA_brk_join_enz"/>
</dbReference>
<dbReference type="GO" id="GO:0006310">
    <property type="term" value="P:DNA recombination"/>
    <property type="evidence" value="ECO:0007669"/>
    <property type="project" value="UniProtKB-KW"/>
</dbReference>
<dbReference type="KEGG" id="ece:Z3943"/>
<feature type="domain" description="Tyr recombinase" evidence="2">
    <location>
        <begin position="157"/>
        <end position="384"/>
    </location>
</feature>
<dbReference type="GO" id="GO:0003677">
    <property type="term" value="F:DNA binding"/>
    <property type="evidence" value="ECO:0007669"/>
    <property type="project" value="InterPro"/>
</dbReference>
<dbReference type="Gene3D" id="1.10.443.10">
    <property type="entry name" value="Intergrase catalytic core"/>
    <property type="match status" value="1"/>
</dbReference>
<protein>
    <recommendedName>
        <fullName evidence="2">Tyr recombinase domain-containing protein</fullName>
    </recommendedName>
</protein>
<dbReference type="SUPFAM" id="SSF56349">
    <property type="entry name" value="DNA breaking-rejoining enzymes"/>
    <property type="match status" value="1"/>
</dbReference>
<gene>
    <name evidence="3" type="ordered locus">Z3943</name>
</gene>
<dbReference type="InterPro" id="IPR013762">
    <property type="entry name" value="Integrase-like_cat_sf"/>
</dbReference>
<dbReference type="EMBL" id="AE005174">
    <property type="protein sequence ID" value="AAG57756.1"/>
    <property type="molecule type" value="Genomic_DNA"/>
</dbReference>
<dbReference type="AlphaFoldDB" id="Q8X972"/>
<organism evidence="3 4">
    <name type="scientific">Escherichia coli O157:H7</name>
    <dbReference type="NCBI Taxonomy" id="83334"/>
    <lineage>
        <taxon>Bacteria</taxon>
        <taxon>Pseudomonadati</taxon>
        <taxon>Pseudomonadota</taxon>
        <taxon>Gammaproteobacteria</taxon>
        <taxon>Enterobacterales</taxon>
        <taxon>Enterobacteriaceae</taxon>
        <taxon>Escherichia</taxon>
    </lineage>
</organism>
<proteinExistence type="predicted"/>
<dbReference type="PIR" id="H85911">
    <property type="entry name" value="H85911"/>
</dbReference>
<dbReference type="PROSITE" id="PS51898">
    <property type="entry name" value="TYR_RECOMBINASE"/>
    <property type="match status" value="1"/>
</dbReference>
<evidence type="ECO:0000259" key="2">
    <source>
        <dbReference type="PROSITE" id="PS51898"/>
    </source>
</evidence>
<keyword evidence="1" id="KW-0233">DNA recombination</keyword>
<dbReference type="InterPro" id="IPR002104">
    <property type="entry name" value="Integrase_catalytic"/>
</dbReference>
<dbReference type="Proteomes" id="UP000002519">
    <property type="component" value="Chromosome"/>
</dbReference>
<sequence length="441" mass="51923">MEFSMENKCIESEQIFFAKMNRYSFKLSDKKWQLDKENCVYPHKVVDRMPTKMKLSYLKTLAYYASEYSSFYIQSINNLFYEWFGAMTIDTIDDKAIYQLNVYLGSERNYKLNLIKAFIIKWKNLNYPGVEATAIRMLEKIKIIPNQTGDAVKRRDPNKGPLTEAEFNNIINAVGKFYHEKKIQCFLYCYILLLAITGRRPLQLISLKAKDLIKNERGCFLNVPKVKQRKCFRKEFNMVMIEPFLYDSLSMLINQNQAFVEDKFSVGISNYRGELPIFMNLDKITETKRIEDFLYDLTTDFFHMKNSVMSKLLKHFPSKFDVRSERTNSYIELNARRFRYTLGSRLANEGASIEVIAKALDHKSVNSSIIYIKNNPDNVYDIDKRLSAFFNPLSNILMGIEIEENKNFFIKFVSDAFFLLEDTKEDLKCLTCKKFNPWRAL</sequence>
<evidence type="ECO:0000313" key="4">
    <source>
        <dbReference type="Proteomes" id="UP000002519"/>
    </source>
</evidence>
<evidence type="ECO:0000256" key="1">
    <source>
        <dbReference type="ARBA" id="ARBA00023172"/>
    </source>
</evidence>
<accession>Q8X972</accession>
<reference evidence="3 4" key="1">
    <citation type="journal article" date="2001" name="Nature">
        <title>Genome sequence of enterohaemorrhagic Escherichia coli O157:H7.</title>
        <authorList>
            <person name="Perna N.T."/>
            <person name="Plunkett G.III."/>
            <person name="Burland V."/>
            <person name="Mau B."/>
            <person name="Glasner J.D."/>
            <person name="Rose D.J."/>
            <person name="Mayhew G.F."/>
            <person name="Evans P.S."/>
            <person name="Gregor J."/>
            <person name="Kirkpatrick H.A."/>
            <person name="Posfai G."/>
            <person name="Hackett J."/>
            <person name="Klink S."/>
            <person name="Boutin A."/>
            <person name="Shao Y."/>
            <person name="Miller L."/>
            <person name="Grotbeck E.J."/>
            <person name="Davis N.W."/>
            <person name="Lim A."/>
            <person name="Dimalanta E."/>
            <person name="Potamousis K."/>
            <person name="Apodaca J."/>
            <person name="Anantharaman T.S."/>
            <person name="Lin J."/>
            <person name="Yen G."/>
            <person name="Schwartz D.C."/>
            <person name="Welch R.A."/>
            <person name="Blattner F.R."/>
        </authorList>
    </citation>
    <scope>NUCLEOTIDE SEQUENCE [LARGE SCALE GENOMIC DNA]</scope>
    <source>
        <strain evidence="4">O157:H7 / EDL933 / ATCC 700927 / EHEC</strain>
    </source>
</reference>
<dbReference type="PIR" id="G91067">
    <property type="entry name" value="G91067"/>
</dbReference>